<keyword evidence="1" id="KW-1133">Transmembrane helix</keyword>
<name>A0A381WAM1_9ZZZZ</name>
<sequence length="215" mass="24338">MINISKSLFNYGKNFRIIILVFFSVVVLFSFTSNIVYGSGVSEGCGIFDIRSGCDLSGWMHLVIDVTATGLLALFLHSLASKHAKKLELIITNQENKRIRKEKFSNESLKNDLTALLFNISVINQTIKKHNASSVERDNLSRKIKEELGRLENISLTIQHTSLTSSDVIKPEALTVIQQIRRLIQSPVKFDDDVYSFNKYDEIKEKVTQVSNLLN</sequence>
<evidence type="ECO:0000256" key="1">
    <source>
        <dbReference type="SAM" id="Phobius"/>
    </source>
</evidence>
<dbReference type="EMBL" id="UINC01011216">
    <property type="protein sequence ID" value="SVA49599.1"/>
    <property type="molecule type" value="Genomic_DNA"/>
</dbReference>
<feature type="transmembrane region" description="Helical" evidence="1">
    <location>
        <begin position="15"/>
        <end position="36"/>
    </location>
</feature>
<gene>
    <name evidence="2" type="ORF">METZ01_LOCUS102453</name>
</gene>
<dbReference type="AlphaFoldDB" id="A0A381WAM1"/>
<evidence type="ECO:0000313" key="2">
    <source>
        <dbReference type="EMBL" id="SVA49599.1"/>
    </source>
</evidence>
<keyword evidence="1" id="KW-0472">Membrane</keyword>
<organism evidence="2">
    <name type="scientific">marine metagenome</name>
    <dbReference type="NCBI Taxonomy" id="408172"/>
    <lineage>
        <taxon>unclassified sequences</taxon>
        <taxon>metagenomes</taxon>
        <taxon>ecological metagenomes</taxon>
    </lineage>
</organism>
<proteinExistence type="predicted"/>
<feature type="transmembrane region" description="Helical" evidence="1">
    <location>
        <begin position="56"/>
        <end position="76"/>
    </location>
</feature>
<reference evidence="2" key="1">
    <citation type="submission" date="2018-05" db="EMBL/GenBank/DDBJ databases">
        <authorList>
            <person name="Lanie J.A."/>
            <person name="Ng W.-L."/>
            <person name="Kazmierczak K.M."/>
            <person name="Andrzejewski T.M."/>
            <person name="Davidsen T.M."/>
            <person name="Wayne K.J."/>
            <person name="Tettelin H."/>
            <person name="Glass J.I."/>
            <person name="Rusch D."/>
            <person name="Podicherti R."/>
            <person name="Tsui H.-C.T."/>
            <person name="Winkler M.E."/>
        </authorList>
    </citation>
    <scope>NUCLEOTIDE SEQUENCE</scope>
</reference>
<protein>
    <submittedName>
        <fullName evidence="2">Uncharacterized protein</fullName>
    </submittedName>
</protein>
<accession>A0A381WAM1</accession>
<keyword evidence="1" id="KW-0812">Transmembrane</keyword>